<proteinExistence type="predicted"/>
<feature type="compositionally biased region" description="Low complexity" evidence="1">
    <location>
        <begin position="72"/>
        <end position="84"/>
    </location>
</feature>
<evidence type="ECO:0000313" key="3">
    <source>
        <dbReference type="Proteomes" id="UP001215280"/>
    </source>
</evidence>
<comment type="caution">
    <text evidence="2">The sequence shown here is derived from an EMBL/GenBank/DDBJ whole genome shotgun (WGS) entry which is preliminary data.</text>
</comment>
<gene>
    <name evidence="2" type="ORF">DFH07DRAFT_769187</name>
</gene>
<keyword evidence="3" id="KW-1185">Reference proteome</keyword>
<dbReference type="Proteomes" id="UP001215280">
    <property type="component" value="Unassembled WGS sequence"/>
</dbReference>
<dbReference type="AlphaFoldDB" id="A0AAD7NNB2"/>
<evidence type="ECO:0000256" key="1">
    <source>
        <dbReference type="SAM" id="MobiDB-lite"/>
    </source>
</evidence>
<dbReference type="EMBL" id="JARJLG010000027">
    <property type="protein sequence ID" value="KAJ7768641.1"/>
    <property type="molecule type" value="Genomic_DNA"/>
</dbReference>
<feature type="compositionally biased region" description="Acidic residues" evidence="1">
    <location>
        <begin position="123"/>
        <end position="141"/>
    </location>
</feature>
<organism evidence="2 3">
    <name type="scientific">Mycena maculata</name>
    <dbReference type="NCBI Taxonomy" id="230809"/>
    <lineage>
        <taxon>Eukaryota</taxon>
        <taxon>Fungi</taxon>
        <taxon>Dikarya</taxon>
        <taxon>Basidiomycota</taxon>
        <taxon>Agaricomycotina</taxon>
        <taxon>Agaricomycetes</taxon>
        <taxon>Agaricomycetidae</taxon>
        <taxon>Agaricales</taxon>
        <taxon>Marasmiineae</taxon>
        <taxon>Mycenaceae</taxon>
        <taxon>Mycena</taxon>
    </lineage>
</organism>
<feature type="compositionally biased region" description="Polar residues" evidence="1">
    <location>
        <begin position="31"/>
        <end position="62"/>
    </location>
</feature>
<accession>A0AAD7NNB2</accession>
<evidence type="ECO:0000313" key="2">
    <source>
        <dbReference type="EMBL" id="KAJ7768641.1"/>
    </source>
</evidence>
<name>A0AAD7NNB2_9AGAR</name>
<dbReference type="PANTHER" id="PTHR46579">
    <property type="entry name" value="F5/8 TYPE C DOMAIN-CONTAINING PROTEIN-RELATED"/>
    <property type="match status" value="1"/>
</dbReference>
<feature type="region of interest" description="Disordered" evidence="1">
    <location>
        <begin position="1"/>
        <end position="141"/>
    </location>
</feature>
<protein>
    <submittedName>
        <fullName evidence="2">Uncharacterized protein</fullName>
    </submittedName>
</protein>
<reference evidence="2" key="1">
    <citation type="submission" date="2023-03" db="EMBL/GenBank/DDBJ databases">
        <title>Massive genome expansion in bonnet fungi (Mycena s.s.) driven by repeated elements and novel gene families across ecological guilds.</title>
        <authorList>
            <consortium name="Lawrence Berkeley National Laboratory"/>
            <person name="Harder C.B."/>
            <person name="Miyauchi S."/>
            <person name="Viragh M."/>
            <person name="Kuo A."/>
            <person name="Thoen E."/>
            <person name="Andreopoulos B."/>
            <person name="Lu D."/>
            <person name="Skrede I."/>
            <person name="Drula E."/>
            <person name="Henrissat B."/>
            <person name="Morin E."/>
            <person name="Kohler A."/>
            <person name="Barry K."/>
            <person name="LaButti K."/>
            <person name="Morin E."/>
            <person name="Salamov A."/>
            <person name="Lipzen A."/>
            <person name="Mereny Z."/>
            <person name="Hegedus B."/>
            <person name="Baldrian P."/>
            <person name="Stursova M."/>
            <person name="Weitz H."/>
            <person name="Taylor A."/>
            <person name="Grigoriev I.V."/>
            <person name="Nagy L.G."/>
            <person name="Martin F."/>
            <person name="Kauserud H."/>
        </authorList>
    </citation>
    <scope>NUCLEOTIDE SEQUENCE</scope>
    <source>
        <strain evidence="2">CBHHK188m</strain>
    </source>
</reference>
<dbReference type="PANTHER" id="PTHR46579:SF1">
    <property type="entry name" value="F5_8 TYPE C DOMAIN-CONTAINING PROTEIN"/>
    <property type="match status" value="1"/>
</dbReference>
<sequence>MASRPCPCAVCKGQIPQKPATRNNHLERNGPFTNPASLSSQLITNPIPSQSTLERRSPASSDSGGGPFYGYPSDDSSPDLASPSIHLAAFGNREDIDPGSDSDSLSLHSYHKSDSTCSRSASPEDDMPLTSDYDEDSEMEDGNDLEIQVLEDAPDYISRERLFADTDSDEEDGLVDDDLELPPAFSEHRSLRNAYIHVFANATFHGATHVQSQIHLTSVHSALSSAQVPLDISAFAREMMRVYAHAQKEQVNATLLMVAADGPARLKFSGFVSSNSEENMCTTCKKPFLRSLMLIVTIQKTGLASGIHKDILLGGGMFNSGHDMEETPLKRFDDFLESLWWPADVGRVRSRLGTGGGKVKADEWRNAMLVYPVALFQAWRVGDIIPDGDAPLPKKRSKVKAAQEHTAELMQRRRKKNAARQADTTGLDYAAIEATGASRSYQDHYLNVVRYCTASRVIVTRAISPSDATRARTFLSEAFSSWARMNCLLTPNFHFATHVDLFLWAFGPAYAWWVFPFERHLGRLGRFKTNGHSGGELEATMMRSWWKSIYCQDLISTLQNQADRTTEDDLVIELLLKAVILPKQSRSMDIRAANIYATLLLYARKIWPQKTIVSDGGLQDGAILSSKAKAFGNVHLRGVKYGMADHHRGKGYCYGFIEGRVPCKIQYLLEIQLSSGETKLVALVERFEGPNPADEVWKDGVKAVPWHDWSVDLGISLWDTRTEQLEAVAMEDLSGRFSWGDICLEIGLVRVVFSLDHTGQEPEPLDDDD</sequence>